<dbReference type="RefSeq" id="WP_126007400.1">
    <property type="nucleotide sequence ID" value="NZ_CP032509.1"/>
</dbReference>
<dbReference type="KEGG" id="abaw:D5400_02660"/>
<dbReference type="PROSITE" id="PS51257">
    <property type="entry name" value="PROKAR_LIPOPROTEIN"/>
    <property type="match status" value="1"/>
</dbReference>
<organism evidence="1 2">
    <name type="scientific">Georhizobium profundi</name>
    <dbReference type="NCBI Taxonomy" id="2341112"/>
    <lineage>
        <taxon>Bacteria</taxon>
        <taxon>Pseudomonadati</taxon>
        <taxon>Pseudomonadota</taxon>
        <taxon>Alphaproteobacteria</taxon>
        <taxon>Hyphomicrobiales</taxon>
        <taxon>Rhizobiaceae</taxon>
        <taxon>Georhizobium</taxon>
    </lineage>
</organism>
<dbReference type="OrthoDB" id="7678210at2"/>
<sequence length="189" mass="20415">MSLSDIRRAIGRPVLRLTAGALCLGLSACQVTPLYADRSTPGYDMAARPAADIIIEAADDRVGQELRNELIFLLHGGAGQPADARYRVDLTVTRSDVGILRNPIDGRATGQNLTVRAEYQITDSATGDVVALRRQAVTTSYDRFEQGFADIRAARDAENRAARELAERLRADLALFLTTEAARGSNQGA</sequence>
<evidence type="ECO:0000313" key="1">
    <source>
        <dbReference type="EMBL" id="AZN70325.1"/>
    </source>
</evidence>
<dbReference type="Proteomes" id="UP000268192">
    <property type="component" value="Chromosome"/>
</dbReference>
<evidence type="ECO:0000313" key="2">
    <source>
        <dbReference type="Proteomes" id="UP000268192"/>
    </source>
</evidence>
<dbReference type="EMBL" id="CP032509">
    <property type="protein sequence ID" value="AZN70325.1"/>
    <property type="molecule type" value="Genomic_DNA"/>
</dbReference>
<dbReference type="GO" id="GO:0019867">
    <property type="term" value="C:outer membrane"/>
    <property type="evidence" value="ECO:0007669"/>
    <property type="project" value="InterPro"/>
</dbReference>
<dbReference type="InterPro" id="IPR007485">
    <property type="entry name" value="LPS_assembly_LptE"/>
</dbReference>
<dbReference type="AlphaFoldDB" id="A0A3S9B078"/>
<name>A0A3S9B078_9HYPH</name>
<dbReference type="GO" id="GO:0043165">
    <property type="term" value="P:Gram-negative-bacterium-type cell outer membrane assembly"/>
    <property type="evidence" value="ECO:0007669"/>
    <property type="project" value="InterPro"/>
</dbReference>
<keyword evidence="2" id="KW-1185">Reference proteome</keyword>
<dbReference type="Gene3D" id="3.30.160.150">
    <property type="entry name" value="Lipoprotein like domain"/>
    <property type="match status" value="1"/>
</dbReference>
<evidence type="ECO:0008006" key="3">
    <source>
        <dbReference type="Google" id="ProtNLM"/>
    </source>
</evidence>
<reference evidence="1 2" key="1">
    <citation type="submission" date="2018-09" db="EMBL/GenBank/DDBJ databases">
        <title>Marinorhizobium profundi gen. nov., sp. nov., isolated from a deep-sea sediment sample from the New Britain Trench and proposal of Marinorhizobiaceae fam. nov. in the order Rhizobiales of the class Alphaproteobacteria.</title>
        <authorList>
            <person name="Cao J."/>
        </authorList>
    </citation>
    <scope>NUCLEOTIDE SEQUENCE [LARGE SCALE GENOMIC DNA]</scope>
    <source>
        <strain evidence="1 2">WS11</strain>
    </source>
</reference>
<gene>
    <name evidence="1" type="ORF">D5400_02660</name>
</gene>
<protein>
    <recommendedName>
        <fullName evidence="3">LPS-assembly lipoprotein</fullName>
    </recommendedName>
</protein>
<dbReference type="Pfam" id="PF04390">
    <property type="entry name" value="LptE"/>
    <property type="match status" value="1"/>
</dbReference>
<accession>A0A3S9B078</accession>
<proteinExistence type="predicted"/>